<dbReference type="Proteomes" id="UP000663844">
    <property type="component" value="Unassembled WGS sequence"/>
</dbReference>
<dbReference type="InterPro" id="IPR040398">
    <property type="entry name" value="Not1"/>
</dbReference>
<dbReference type="GO" id="GO:0017148">
    <property type="term" value="P:negative regulation of translation"/>
    <property type="evidence" value="ECO:0007669"/>
    <property type="project" value="InterPro"/>
</dbReference>
<comment type="caution">
    <text evidence="2">The sequence shown here is derived from an EMBL/GenBank/DDBJ whole genome shotgun (WGS) entry which is preliminary data.</text>
</comment>
<evidence type="ECO:0000313" key="3">
    <source>
        <dbReference type="Proteomes" id="UP000663844"/>
    </source>
</evidence>
<dbReference type="GO" id="GO:0000932">
    <property type="term" value="C:P-body"/>
    <property type="evidence" value="ECO:0007669"/>
    <property type="project" value="TreeGrafter"/>
</dbReference>
<name>A0A820N4C6_9BILA</name>
<feature type="non-terminal residue" evidence="2">
    <location>
        <position position="1"/>
    </location>
</feature>
<feature type="domain" description="CCR4-NOT transcription complex subunit 1 CAF1-binding" evidence="1">
    <location>
        <begin position="2"/>
        <end position="82"/>
    </location>
</feature>
<protein>
    <recommendedName>
        <fullName evidence="1">CCR4-NOT transcription complex subunit 1 CAF1-binding domain-containing protein</fullName>
    </recommendedName>
</protein>
<gene>
    <name evidence="2" type="ORF">OXD698_LOCUS50439</name>
</gene>
<dbReference type="GO" id="GO:0030015">
    <property type="term" value="C:CCR4-NOT core complex"/>
    <property type="evidence" value="ECO:0007669"/>
    <property type="project" value="InterPro"/>
</dbReference>
<dbReference type="PANTHER" id="PTHR13162">
    <property type="entry name" value="CCR4-NOT TRANSCRIPTION COMPLEX"/>
    <property type="match status" value="1"/>
</dbReference>
<accession>A0A820N4C6</accession>
<dbReference type="AlphaFoldDB" id="A0A820N4C6"/>
<dbReference type="PANTHER" id="PTHR13162:SF8">
    <property type="entry name" value="CCR4-NOT TRANSCRIPTION COMPLEX SUBUNIT 1"/>
    <property type="match status" value="1"/>
</dbReference>
<proteinExistence type="predicted"/>
<dbReference type="Pfam" id="PF16415">
    <property type="entry name" value="CNOT1_CAF1_bind"/>
    <property type="match status" value="1"/>
</dbReference>
<dbReference type="Gene3D" id="1.25.40.180">
    <property type="match status" value="1"/>
</dbReference>
<sequence length="90" mass="10387">DLEVKSLVIEAYHTGPQDLLYIIPFVSKILESCAKSKIFQQPNPWLMGIMSVLAEMHGTPDFKLNLKFEIEVLCKQLEIQLNVSIRCIYY</sequence>
<evidence type="ECO:0000259" key="1">
    <source>
        <dbReference type="Pfam" id="PF16415"/>
    </source>
</evidence>
<organism evidence="2 3">
    <name type="scientific">Adineta steineri</name>
    <dbReference type="NCBI Taxonomy" id="433720"/>
    <lineage>
        <taxon>Eukaryota</taxon>
        <taxon>Metazoa</taxon>
        <taxon>Spiralia</taxon>
        <taxon>Gnathifera</taxon>
        <taxon>Rotifera</taxon>
        <taxon>Eurotatoria</taxon>
        <taxon>Bdelloidea</taxon>
        <taxon>Adinetida</taxon>
        <taxon>Adinetidae</taxon>
        <taxon>Adineta</taxon>
    </lineage>
</organism>
<dbReference type="EMBL" id="CAJOAZ010024193">
    <property type="protein sequence ID" value="CAF4382444.1"/>
    <property type="molecule type" value="Genomic_DNA"/>
</dbReference>
<reference evidence="2" key="1">
    <citation type="submission" date="2021-02" db="EMBL/GenBank/DDBJ databases">
        <authorList>
            <person name="Nowell W R."/>
        </authorList>
    </citation>
    <scope>NUCLEOTIDE SEQUENCE</scope>
</reference>
<dbReference type="InterPro" id="IPR032191">
    <property type="entry name" value="CNOT1_CAF1_bind"/>
</dbReference>
<evidence type="ECO:0000313" key="2">
    <source>
        <dbReference type="EMBL" id="CAF4382444.1"/>
    </source>
</evidence>
<dbReference type="GO" id="GO:0060090">
    <property type="term" value="F:molecular adaptor activity"/>
    <property type="evidence" value="ECO:0007669"/>
    <property type="project" value="TreeGrafter"/>
</dbReference>
<dbReference type="GO" id="GO:0000288">
    <property type="term" value="P:nuclear-transcribed mRNA catabolic process, deadenylation-dependent decay"/>
    <property type="evidence" value="ECO:0007669"/>
    <property type="project" value="TreeGrafter"/>
</dbReference>